<comment type="similarity">
    <text evidence="2">Belongs to the glycosyltransferase 34 family.</text>
</comment>
<dbReference type="Gene3D" id="3.90.550.10">
    <property type="entry name" value="Spore Coat Polysaccharide Biosynthesis Protein SpsA, Chain A"/>
    <property type="match status" value="1"/>
</dbReference>
<dbReference type="OrthoDB" id="407658at2759"/>
<feature type="compositionally biased region" description="Polar residues" evidence="11">
    <location>
        <begin position="450"/>
        <end position="468"/>
    </location>
</feature>
<reference evidence="13 14" key="1">
    <citation type="journal article" date="2019" name="Nat. Plants">
        <title>Stout camphor tree genome fills gaps in understanding of flowering plant genome evolution.</title>
        <authorList>
            <person name="Chaw S.M."/>
            <person name="Liu Y.C."/>
            <person name="Wu Y.W."/>
            <person name="Wang H.Y."/>
            <person name="Lin C.I."/>
            <person name="Wu C.S."/>
            <person name="Ke H.M."/>
            <person name="Chang L.Y."/>
            <person name="Hsu C.Y."/>
            <person name="Yang H.T."/>
            <person name="Sudianto E."/>
            <person name="Hsu M.H."/>
            <person name="Wu K.P."/>
            <person name="Wang L.N."/>
            <person name="Leebens-Mack J.H."/>
            <person name="Tsai I.J."/>
        </authorList>
    </citation>
    <scope>NUCLEOTIDE SEQUENCE [LARGE SCALE GENOMIC DNA]</scope>
    <source>
        <strain evidence="14">cv. Chaw 1501</strain>
        <tissue evidence="13">Young leaves</tissue>
    </source>
</reference>
<dbReference type="EMBL" id="QPKB01000001">
    <property type="protein sequence ID" value="RWR73914.1"/>
    <property type="molecule type" value="Genomic_DNA"/>
</dbReference>
<organism evidence="13 14">
    <name type="scientific">Cinnamomum micranthum f. kanehirae</name>
    <dbReference type="NCBI Taxonomy" id="337451"/>
    <lineage>
        <taxon>Eukaryota</taxon>
        <taxon>Viridiplantae</taxon>
        <taxon>Streptophyta</taxon>
        <taxon>Embryophyta</taxon>
        <taxon>Tracheophyta</taxon>
        <taxon>Spermatophyta</taxon>
        <taxon>Magnoliopsida</taxon>
        <taxon>Magnoliidae</taxon>
        <taxon>Laurales</taxon>
        <taxon>Lauraceae</taxon>
        <taxon>Cinnamomum</taxon>
    </lineage>
</organism>
<evidence type="ECO:0000256" key="12">
    <source>
        <dbReference type="SAM" id="Phobius"/>
    </source>
</evidence>
<keyword evidence="6" id="KW-0735">Signal-anchor</keyword>
<keyword evidence="9 12" id="KW-0472">Membrane</keyword>
<keyword evidence="10" id="KW-0325">Glycoprotein</keyword>
<evidence type="ECO:0000256" key="9">
    <source>
        <dbReference type="ARBA" id="ARBA00023136"/>
    </source>
</evidence>
<protein>
    <submittedName>
        <fullName evidence="13">Putative glycosyltransferase 7</fullName>
    </submittedName>
</protein>
<gene>
    <name evidence="13" type="ORF">CKAN_00222300</name>
</gene>
<dbReference type="GO" id="GO:0000139">
    <property type="term" value="C:Golgi membrane"/>
    <property type="evidence" value="ECO:0007669"/>
    <property type="project" value="UniProtKB-SubCell"/>
</dbReference>
<keyword evidence="7 12" id="KW-1133">Transmembrane helix</keyword>
<evidence type="ECO:0000256" key="7">
    <source>
        <dbReference type="ARBA" id="ARBA00022989"/>
    </source>
</evidence>
<evidence type="ECO:0000256" key="10">
    <source>
        <dbReference type="ARBA" id="ARBA00023180"/>
    </source>
</evidence>
<evidence type="ECO:0000256" key="6">
    <source>
        <dbReference type="ARBA" id="ARBA00022968"/>
    </source>
</evidence>
<evidence type="ECO:0000256" key="11">
    <source>
        <dbReference type="SAM" id="MobiDB-lite"/>
    </source>
</evidence>
<evidence type="ECO:0000256" key="5">
    <source>
        <dbReference type="ARBA" id="ARBA00022692"/>
    </source>
</evidence>
<dbReference type="GO" id="GO:0008378">
    <property type="term" value="F:galactosyltransferase activity"/>
    <property type="evidence" value="ECO:0007669"/>
    <property type="project" value="TreeGrafter"/>
</dbReference>
<comment type="caution">
    <text evidence="13">The sequence shown here is derived from an EMBL/GenBank/DDBJ whole genome shotgun (WGS) entry which is preliminary data.</text>
</comment>
<evidence type="ECO:0000256" key="2">
    <source>
        <dbReference type="ARBA" id="ARBA00005664"/>
    </source>
</evidence>
<dbReference type="STRING" id="337451.A0A443N5X4"/>
<accession>A0A443N5X4</accession>
<dbReference type="PANTHER" id="PTHR31311:SF3">
    <property type="entry name" value="GLYCOSYLTRANSFERASE 7-RELATED"/>
    <property type="match status" value="1"/>
</dbReference>
<dbReference type="GO" id="GO:0005802">
    <property type="term" value="C:trans-Golgi network"/>
    <property type="evidence" value="ECO:0007669"/>
    <property type="project" value="TreeGrafter"/>
</dbReference>
<dbReference type="PANTHER" id="PTHR31311">
    <property type="entry name" value="XYLOGLUCAN 6-XYLOSYLTRANSFERASE 5-RELATED-RELATED"/>
    <property type="match status" value="1"/>
</dbReference>
<dbReference type="InterPro" id="IPR008630">
    <property type="entry name" value="Glyco_trans_34"/>
</dbReference>
<feature type="transmembrane region" description="Helical" evidence="12">
    <location>
        <begin position="30"/>
        <end position="51"/>
    </location>
</feature>
<dbReference type="Proteomes" id="UP000283530">
    <property type="component" value="Unassembled WGS sequence"/>
</dbReference>
<evidence type="ECO:0000313" key="13">
    <source>
        <dbReference type="EMBL" id="RWR73914.1"/>
    </source>
</evidence>
<feature type="region of interest" description="Disordered" evidence="11">
    <location>
        <begin position="1"/>
        <end position="22"/>
    </location>
</feature>
<name>A0A443N5X4_9MAGN</name>
<dbReference type="InterPro" id="IPR029044">
    <property type="entry name" value="Nucleotide-diphossugar_trans"/>
</dbReference>
<keyword evidence="3" id="KW-0328">Glycosyltransferase</keyword>
<proteinExistence type="inferred from homology"/>
<evidence type="ECO:0000256" key="4">
    <source>
        <dbReference type="ARBA" id="ARBA00022679"/>
    </source>
</evidence>
<evidence type="ECO:0000313" key="14">
    <source>
        <dbReference type="Proteomes" id="UP000283530"/>
    </source>
</evidence>
<evidence type="ECO:0000256" key="1">
    <source>
        <dbReference type="ARBA" id="ARBA00004323"/>
    </source>
</evidence>
<feature type="region of interest" description="Disordered" evidence="11">
    <location>
        <begin position="447"/>
        <end position="468"/>
    </location>
</feature>
<evidence type="ECO:0000256" key="8">
    <source>
        <dbReference type="ARBA" id="ARBA00023034"/>
    </source>
</evidence>
<dbReference type="Pfam" id="PF05637">
    <property type="entry name" value="Glyco_transf_34"/>
    <property type="match status" value="1"/>
</dbReference>
<comment type="subcellular location">
    <subcellularLocation>
        <location evidence="1">Golgi apparatus membrane</location>
        <topology evidence="1">Single-pass type II membrane protein</topology>
    </subcellularLocation>
</comment>
<keyword evidence="14" id="KW-1185">Reference proteome</keyword>
<dbReference type="AlphaFoldDB" id="A0A443N5X4"/>
<keyword evidence="8" id="KW-0333">Golgi apparatus</keyword>
<evidence type="ECO:0000256" key="3">
    <source>
        <dbReference type="ARBA" id="ARBA00022676"/>
    </source>
</evidence>
<keyword evidence="4 13" id="KW-0808">Transferase</keyword>
<dbReference type="GO" id="GO:0005768">
    <property type="term" value="C:endosome"/>
    <property type="evidence" value="ECO:0007669"/>
    <property type="project" value="TreeGrafter"/>
</dbReference>
<keyword evidence="5 12" id="KW-0812">Transmembrane</keyword>
<sequence length="468" mass="54003">MVFPEPQTQPNSPMTKPSTSRPKPSFFSDFFVFLGGAMLAFLLVWTLFSFINPNPKPSFYSSVSANHESRSTKCAAENDGGRIHRDPPDPNFYDDPNLSYSIEKGIVGWDEKRRDWIRQHPEFLPGAGERVLLLTGSQPSPCTNPIGDHLLLRFFKNKVDYCRIHGYDIFYNNALLHPKMGSFWAKIPAVRAAMVAHPEAEWIWWVDSDAAFTDMEFRLPLAKYKDHNLIVHGWANMVYENKSWVSLNAGIFLMRNSQWSLDFMDVWASMGPQTPEYDKWGKIQKSIFKDKLFPESDDQTGLVYLLLMEREKWADRIYLESEYYFEGYWVEIVGTLKNISEKYVEVERGVRRLRRRRAEKVSVEYGEAREEHMKGWGGGKGGSRRPFITHFTGCQPCSGDHNAMYSGESCWDEMRRVLNFADNQVLRSFGYVREDLLDASVSELPFDYPANNSRASHPIQNPDTSEGE</sequence>
<dbReference type="FunFam" id="3.90.550.10:FF:000127">
    <property type="entry name" value="Probable glycosyltransferase 7"/>
    <property type="match status" value="1"/>
</dbReference>